<keyword evidence="6 8" id="KW-1133">Transmembrane helix</keyword>
<dbReference type="PROSITE" id="PS00154">
    <property type="entry name" value="ATPASE_E1_E2"/>
    <property type="match status" value="1"/>
</dbReference>
<dbReference type="PANTHER" id="PTHR48085">
    <property type="entry name" value="CADMIUM/ZINC-TRANSPORTING ATPASE HMA2-RELATED"/>
    <property type="match status" value="1"/>
</dbReference>
<organism evidence="11 12">
    <name type="scientific">Isoptericola cucumis</name>
    <dbReference type="NCBI Taxonomy" id="1776856"/>
    <lineage>
        <taxon>Bacteria</taxon>
        <taxon>Bacillati</taxon>
        <taxon>Actinomycetota</taxon>
        <taxon>Actinomycetes</taxon>
        <taxon>Micrococcales</taxon>
        <taxon>Promicromonosporaceae</taxon>
        <taxon>Isoptericola</taxon>
    </lineage>
</organism>
<evidence type="ECO:0000256" key="6">
    <source>
        <dbReference type="ARBA" id="ARBA00022989"/>
    </source>
</evidence>
<proteinExistence type="inferred from homology"/>
<comment type="subcellular location">
    <subcellularLocation>
        <location evidence="1">Cell membrane</location>
        <topology evidence="1">Multi-pass membrane protein</topology>
    </subcellularLocation>
</comment>
<dbReference type="EMBL" id="BMDG01000008">
    <property type="protein sequence ID" value="GGI09101.1"/>
    <property type="molecule type" value="Genomic_DNA"/>
</dbReference>
<keyword evidence="8" id="KW-0067">ATP-binding</keyword>
<evidence type="ECO:0000256" key="3">
    <source>
        <dbReference type="ARBA" id="ARBA00022692"/>
    </source>
</evidence>
<dbReference type="InterPro" id="IPR036412">
    <property type="entry name" value="HAD-like_sf"/>
</dbReference>
<feature type="domain" description="P-type ATPase A" evidence="10">
    <location>
        <begin position="105"/>
        <end position="204"/>
    </location>
</feature>
<evidence type="ECO:0000256" key="2">
    <source>
        <dbReference type="ARBA" id="ARBA00006024"/>
    </source>
</evidence>
<reference evidence="12" key="1">
    <citation type="journal article" date="2019" name="Int. J. Syst. Evol. Microbiol.">
        <title>The Global Catalogue of Microorganisms (GCM) 10K type strain sequencing project: providing services to taxonomists for standard genome sequencing and annotation.</title>
        <authorList>
            <consortium name="The Broad Institute Genomics Platform"/>
            <consortium name="The Broad Institute Genome Sequencing Center for Infectious Disease"/>
            <person name="Wu L."/>
            <person name="Ma J."/>
        </authorList>
    </citation>
    <scope>NUCLEOTIDE SEQUENCE [LARGE SCALE GENOMIC DNA]</scope>
    <source>
        <strain evidence="12">CCM 8653</strain>
    </source>
</reference>
<feature type="compositionally biased region" description="Low complexity" evidence="9">
    <location>
        <begin position="608"/>
        <end position="630"/>
    </location>
</feature>
<feature type="transmembrane region" description="Helical" evidence="8">
    <location>
        <begin position="584"/>
        <end position="602"/>
    </location>
</feature>
<protein>
    <submittedName>
        <fullName evidence="11">Haloacid dehalogenase</fullName>
    </submittedName>
</protein>
<dbReference type="Gene3D" id="2.70.150.10">
    <property type="entry name" value="Calcium-transporting ATPase, cytoplasmic transduction domain A"/>
    <property type="match status" value="1"/>
</dbReference>
<dbReference type="Pfam" id="PF00122">
    <property type="entry name" value="E1-E2_ATPase"/>
    <property type="match status" value="1"/>
</dbReference>
<evidence type="ECO:0000313" key="11">
    <source>
        <dbReference type="EMBL" id="GGI09101.1"/>
    </source>
</evidence>
<accession>A0ABQ2B6B4</accession>
<dbReference type="SUPFAM" id="SSF81653">
    <property type="entry name" value="Calcium ATPase, transduction domain A"/>
    <property type="match status" value="1"/>
</dbReference>
<evidence type="ECO:0000313" key="12">
    <source>
        <dbReference type="Proteomes" id="UP000632535"/>
    </source>
</evidence>
<dbReference type="InterPro" id="IPR051014">
    <property type="entry name" value="Cation_Transport_ATPase_IB"/>
</dbReference>
<dbReference type="InterPro" id="IPR023298">
    <property type="entry name" value="ATPase_P-typ_TM_dom_sf"/>
</dbReference>
<gene>
    <name evidence="11" type="ORF">GCM10007368_24480</name>
</gene>
<keyword evidence="4 8" id="KW-0479">Metal-binding</keyword>
<dbReference type="SFLD" id="SFLDF00027">
    <property type="entry name" value="p-type_atpase"/>
    <property type="match status" value="1"/>
</dbReference>
<comment type="similarity">
    <text evidence="2 8">Belongs to the cation transport ATPase (P-type) (TC 3.A.3) family. Type IB subfamily.</text>
</comment>
<dbReference type="InterPro" id="IPR027256">
    <property type="entry name" value="P-typ_ATPase_IB"/>
</dbReference>
<dbReference type="CDD" id="cd02079">
    <property type="entry name" value="P-type_ATPase_HM"/>
    <property type="match status" value="1"/>
</dbReference>
<dbReference type="InterPro" id="IPR023299">
    <property type="entry name" value="ATPase_P-typ_cyto_dom_N"/>
</dbReference>
<feature type="transmembrane region" description="Helical" evidence="8">
    <location>
        <begin position="46"/>
        <end position="67"/>
    </location>
</feature>
<keyword evidence="8" id="KW-1003">Cell membrane</keyword>
<comment type="caution">
    <text evidence="11">The sequence shown here is derived from an EMBL/GenBank/DDBJ whole genome shotgun (WGS) entry which is preliminary data.</text>
</comment>
<sequence length="630" mass="63767">MVSGALILISFFVARVLGSDAWSNAFMVAAAVVAGTPTVTKAARALMARVIGIDLLVSVAAIGAVIIGEYWEAAAVTFLFAIGHALESATLNKTRSALAELVAVAPDVAVVMRDGEQVEVPAASVAMGEIVLVKNGAKVPVDGEVVAGTGALDEASITGESIPVEKSKGDHVFAGTVAKGGFLQVLATGIGADTTLARIIHRVEDAQDAKAKTAQFMDRFSAWYTPAIMVLALVVGLLTGDVVLGLTLLVIGCPGALVISIPVSIVAGIGRAAKDGILIKGGEYLETSGKITAVAVDKTGTLTKGRPHLTDVVVLDPTMDRCQVLTWAARAEAGSEHPLARPILEAAAAEGLATSGLPEVTEPVPGKGITATIGGRRVLIGNVALLEQYGVADTVGAGQAAEELAAAGRTAMIVAVEDAVAGVVAVADEVRPDAAQMVARLHDAGVKKVVMLTGDAPLVAKAVGAATGVDEVRAGLLPEDKLDAVADLQRQGHVVAMVGDGVNDAPALATADIGVAMGAAGSAVAVETADIALMGDNLLKLPEAIGLARRTVNNMRQNITIALITVAVLLAGVLLGGVTMSIGMLVHEASVLVVIVNAMRLLRRHQDTTSTTATPSAPATAAPIPAAVRS</sequence>
<dbReference type="Gene3D" id="3.40.1110.10">
    <property type="entry name" value="Calcium-transporting ATPase, cytoplasmic domain N"/>
    <property type="match status" value="1"/>
</dbReference>
<dbReference type="SFLD" id="SFLDS00003">
    <property type="entry name" value="Haloacid_Dehalogenase"/>
    <property type="match status" value="1"/>
</dbReference>
<dbReference type="InterPro" id="IPR018303">
    <property type="entry name" value="ATPase_P-typ_P_site"/>
</dbReference>
<evidence type="ECO:0000256" key="1">
    <source>
        <dbReference type="ARBA" id="ARBA00004651"/>
    </source>
</evidence>
<dbReference type="Proteomes" id="UP000632535">
    <property type="component" value="Unassembled WGS sequence"/>
</dbReference>
<feature type="transmembrane region" description="Helical" evidence="8">
    <location>
        <begin position="220"/>
        <end position="238"/>
    </location>
</feature>
<dbReference type="SUPFAM" id="SSF56784">
    <property type="entry name" value="HAD-like"/>
    <property type="match status" value="1"/>
</dbReference>
<dbReference type="Gene3D" id="3.40.50.1000">
    <property type="entry name" value="HAD superfamily/HAD-like"/>
    <property type="match status" value="1"/>
</dbReference>
<keyword evidence="12" id="KW-1185">Reference proteome</keyword>
<evidence type="ECO:0000256" key="8">
    <source>
        <dbReference type="RuleBase" id="RU362081"/>
    </source>
</evidence>
<keyword evidence="5" id="KW-1278">Translocase</keyword>
<evidence type="ECO:0000256" key="4">
    <source>
        <dbReference type="ARBA" id="ARBA00022723"/>
    </source>
</evidence>
<dbReference type="NCBIfam" id="TIGR01525">
    <property type="entry name" value="ATPase-IB_hvy"/>
    <property type="match status" value="1"/>
</dbReference>
<dbReference type="PRINTS" id="PR00941">
    <property type="entry name" value="CDATPASE"/>
</dbReference>
<dbReference type="PANTHER" id="PTHR48085:SF5">
    <property type="entry name" value="CADMIUM_ZINC-TRANSPORTING ATPASE HMA4-RELATED"/>
    <property type="match status" value="1"/>
</dbReference>
<dbReference type="NCBIfam" id="TIGR01494">
    <property type="entry name" value="ATPase_P-type"/>
    <property type="match status" value="2"/>
</dbReference>
<evidence type="ECO:0000259" key="10">
    <source>
        <dbReference type="Pfam" id="PF00122"/>
    </source>
</evidence>
<feature type="transmembrane region" description="Helical" evidence="8">
    <location>
        <begin position="559"/>
        <end position="578"/>
    </location>
</feature>
<evidence type="ECO:0000256" key="5">
    <source>
        <dbReference type="ARBA" id="ARBA00022967"/>
    </source>
</evidence>
<evidence type="ECO:0000256" key="9">
    <source>
        <dbReference type="SAM" id="MobiDB-lite"/>
    </source>
</evidence>
<dbReference type="Pfam" id="PF00702">
    <property type="entry name" value="Hydrolase"/>
    <property type="match status" value="1"/>
</dbReference>
<evidence type="ECO:0000256" key="7">
    <source>
        <dbReference type="ARBA" id="ARBA00023136"/>
    </source>
</evidence>
<dbReference type="InterPro" id="IPR008250">
    <property type="entry name" value="ATPase_P-typ_transduc_dom_A_sf"/>
</dbReference>
<dbReference type="PRINTS" id="PR00119">
    <property type="entry name" value="CATATPASE"/>
</dbReference>
<feature type="transmembrane region" description="Helical" evidence="8">
    <location>
        <begin position="244"/>
        <end position="270"/>
    </location>
</feature>
<keyword evidence="7 8" id="KW-0472">Membrane</keyword>
<feature type="region of interest" description="Disordered" evidence="9">
    <location>
        <begin position="607"/>
        <end position="630"/>
    </location>
</feature>
<dbReference type="SFLD" id="SFLDG00002">
    <property type="entry name" value="C1.7:_P-type_atpase_like"/>
    <property type="match status" value="1"/>
</dbReference>
<dbReference type="InterPro" id="IPR023214">
    <property type="entry name" value="HAD_sf"/>
</dbReference>
<keyword evidence="8" id="KW-0547">Nucleotide-binding</keyword>
<dbReference type="InterPro" id="IPR044492">
    <property type="entry name" value="P_typ_ATPase_HD_dom"/>
</dbReference>
<dbReference type="InterPro" id="IPR059000">
    <property type="entry name" value="ATPase_P-type_domA"/>
</dbReference>
<dbReference type="SUPFAM" id="SSF81665">
    <property type="entry name" value="Calcium ATPase, transmembrane domain M"/>
    <property type="match status" value="1"/>
</dbReference>
<keyword evidence="3 8" id="KW-0812">Transmembrane</keyword>
<dbReference type="InterPro" id="IPR001757">
    <property type="entry name" value="P_typ_ATPase"/>
</dbReference>
<name>A0ABQ2B6B4_9MICO</name>